<protein>
    <submittedName>
        <fullName evidence="1">Uncharacterized protein</fullName>
    </submittedName>
</protein>
<comment type="caution">
    <text evidence="1">The sequence shown here is derived from an EMBL/GenBank/DDBJ whole genome shotgun (WGS) entry which is preliminary data.</text>
</comment>
<name>A0ACC7NLH1_9BURK</name>
<evidence type="ECO:0000313" key="1">
    <source>
        <dbReference type="EMBL" id="MFM0108149.1"/>
    </source>
</evidence>
<dbReference type="EMBL" id="JAQQDW010000105">
    <property type="protein sequence ID" value="MFM0108149.1"/>
    <property type="molecule type" value="Genomic_DNA"/>
</dbReference>
<sequence>MIFQFSNFDVVGLQEIYPLLAIAMGGGRSFHSLRPLFGSQSFLHDDAMVNTPFFRLRPQFAPQPYKTLSRQKRRSAEWLRKMAAVYPRLFVHWRVAGATVG</sequence>
<accession>A0ACC7NLH1</accession>
<keyword evidence="2" id="KW-1185">Reference proteome</keyword>
<proteinExistence type="predicted"/>
<evidence type="ECO:0000313" key="2">
    <source>
        <dbReference type="Proteomes" id="UP001629235"/>
    </source>
</evidence>
<reference evidence="1 2" key="1">
    <citation type="journal article" date="2024" name="Chem. Sci.">
        <title>Discovery of megapolipeptins by genome mining of a Burkholderiales bacteria collection.</title>
        <authorList>
            <person name="Paulo B.S."/>
            <person name="Recchia M.J.J."/>
            <person name="Lee S."/>
            <person name="Fergusson C.H."/>
            <person name="Romanowski S.B."/>
            <person name="Hernandez A."/>
            <person name="Krull N."/>
            <person name="Liu D.Y."/>
            <person name="Cavanagh H."/>
            <person name="Bos A."/>
            <person name="Gray C.A."/>
            <person name="Murphy B.T."/>
            <person name="Linington R.G."/>
            <person name="Eustaquio A.S."/>
        </authorList>
    </citation>
    <scope>NUCLEOTIDE SEQUENCE [LARGE SCALE GENOMIC DNA]</scope>
    <source>
        <strain evidence="1 2">RL18-126-BIB-B</strain>
    </source>
</reference>
<dbReference type="Proteomes" id="UP001629235">
    <property type="component" value="Unassembled WGS sequence"/>
</dbReference>
<gene>
    <name evidence="1" type="ORF">PQR01_33100</name>
</gene>
<organism evidence="1 2">
    <name type="scientific">Paraburkholderia rhynchosiae</name>
    <dbReference type="NCBI Taxonomy" id="487049"/>
    <lineage>
        <taxon>Bacteria</taxon>
        <taxon>Pseudomonadati</taxon>
        <taxon>Pseudomonadota</taxon>
        <taxon>Betaproteobacteria</taxon>
        <taxon>Burkholderiales</taxon>
        <taxon>Burkholderiaceae</taxon>
        <taxon>Paraburkholderia</taxon>
    </lineage>
</organism>